<dbReference type="InterPro" id="IPR005183">
    <property type="entry name" value="DUF305_CopM-like"/>
</dbReference>
<evidence type="ECO:0000313" key="4">
    <source>
        <dbReference type="Proteomes" id="UP000199283"/>
    </source>
</evidence>
<feature type="compositionally biased region" description="Basic and acidic residues" evidence="1">
    <location>
        <begin position="75"/>
        <end position="92"/>
    </location>
</feature>
<protein>
    <submittedName>
        <fullName evidence="3">Uncharacterized conserved protein, DUF305 family</fullName>
    </submittedName>
</protein>
<dbReference type="Proteomes" id="UP000199283">
    <property type="component" value="Unassembled WGS sequence"/>
</dbReference>
<gene>
    <name evidence="3" type="ORF">SAMN04488526_0692</name>
</gene>
<dbReference type="RefSeq" id="WP_217638778.1">
    <property type="nucleotide sequence ID" value="NZ_FNZQ01000001.1"/>
</dbReference>
<name>A0A1H7HF67_9RHOB</name>
<proteinExistence type="predicted"/>
<dbReference type="EMBL" id="FNZQ01000001">
    <property type="protein sequence ID" value="SEK48838.1"/>
    <property type="molecule type" value="Genomic_DNA"/>
</dbReference>
<dbReference type="PANTHER" id="PTHR36933:SF1">
    <property type="entry name" value="SLL0788 PROTEIN"/>
    <property type="match status" value="1"/>
</dbReference>
<dbReference type="Gene3D" id="1.20.1260.10">
    <property type="match status" value="1"/>
</dbReference>
<dbReference type="PANTHER" id="PTHR36933">
    <property type="entry name" value="SLL0788 PROTEIN"/>
    <property type="match status" value="1"/>
</dbReference>
<keyword evidence="4" id="KW-1185">Reference proteome</keyword>
<accession>A0A1H7HF67</accession>
<organism evidence="3 4">
    <name type="scientific">Jannaschia helgolandensis</name>
    <dbReference type="NCBI Taxonomy" id="188906"/>
    <lineage>
        <taxon>Bacteria</taxon>
        <taxon>Pseudomonadati</taxon>
        <taxon>Pseudomonadota</taxon>
        <taxon>Alphaproteobacteria</taxon>
        <taxon>Rhodobacterales</taxon>
        <taxon>Roseobacteraceae</taxon>
        <taxon>Jannaschia</taxon>
    </lineage>
</organism>
<dbReference type="AlphaFoldDB" id="A0A1H7HF67"/>
<evidence type="ECO:0000313" key="3">
    <source>
        <dbReference type="EMBL" id="SEK48838.1"/>
    </source>
</evidence>
<evidence type="ECO:0000256" key="1">
    <source>
        <dbReference type="SAM" id="MobiDB-lite"/>
    </source>
</evidence>
<dbReference type="InterPro" id="IPR012347">
    <property type="entry name" value="Ferritin-like"/>
</dbReference>
<reference evidence="3 4" key="1">
    <citation type="submission" date="2016-10" db="EMBL/GenBank/DDBJ databases">
        <authorList>
            <person name="de Groot N.N."/>
        </authorList>
    </citation>
    <scope>NUCLEOTIDE SEQUENCE [LARGE SCALE GENOMIC DNA]</scope>
    <source>
        <strain evidence="3 4">DSM 14858</strain>
    </source>
</reference>
<feature type="domain" description="DUF305" evidence="2">
    <location>
        <begin position="19"/>
        <end position="158"/>
    </location>
</feature>
<sequence length="167" mass="18848">MTSQNQAPANLIHNGEYSDFRFIDMMAAHHSMAISMAEVAVDKGEHQELVKFAKSMIEDQKKEIEKLQSILDDIDGSKKVATEPHPHERSMHGMDSSSELAQKTPFDRAFIDSQLPHHASAIEMAAVALKQSTNEDIKTMARQIIDAQCQEVGKMIDWRHDWYGKKG</sequence>
<evidence type="ECO:0000259" key="2">
    <source>
        <dbReference type="Pfam" id="PF03713"/>
    </source>
</evidence>
<dbReference type="Pfam" id="PF03713">
    <property type="entry name" value="DUF305"/>
    <property type="match status" value="1"/>
</dbReference>
<feature type="region of interest" description="Disordered" evidence="1">
    <location>
        <begin position="75"/>
        <end position="96"/>
    </location>
</feature>